<sequence>MPVKNSIADRLPALSAIRRDIHAHPELRFAEHRTAALVAEKLRAWGCDEVVEGVGQTGVVGVIRGRSTASGRAIGFRADMDALPLLERSGVDHASTVPGKMHACGHDGHTTMLLGAAQYLAETRNFDGTVVLLFQPAEEGGGGAKAMIADGVMERWGIEEVYGMHNWPGLPVGSFAVKEGPLLAAADGFEIAVQGTGGHGARPHLAVDTTLAACAVVMALQSVVSRNVDPLKTVVLSICGLESESTAYNVIPERIVLRGTTRFLDPELQPVLVERIETLARQTAAAYGARAEVTYTRSVGPVLNRAGNVAHAVRAGEAVAGAVKTDIRPDMAAEDFADMLAVRPGCYILIGNGDSADLHNPAYEFNDEAIPVGASWFATLAEQRLEA</sequence>
<dbReference type="SUPFAM" id="SSF53187">
    <property type="entry name" value="Zn-dependent exopeptidases"/>
    <property type="match status" value="1"/>
</dbReference>
<dbReference type="CDD" id="cd05666">
    <property type="entry name" value="M20_Acy1-like"/>
    <property type="match status" value="1"/>
</dbReference>
<dbReference type="PIRSF" id="PIRSF005962">
    <property type="entry name" value="Pept_M20D_amidohydro"/>
    <property type="match status" value="1"/>
</dbReference>
<gene>
    <name evidence="3" type="ORF">ACFO5X_16575</name>
</gene>
<dbReference type="InterPro" id="IPR002933">
    <property type="entry name" value="Peptidase_M20"/>
</dbReference>
<dbReference type="NCBIfam" id="TIGR01891">
    <property type="entry name" value="amidohydrolases"/>
    <property type="match status" value="1"/>
</dbReference>
<name>A0ABV9KJP3_9RHOB</name>
<dbReference type="Pfam" id="PF07687">
    <property type="entry name" value="M20_dimer"/>
    <property type="match status" value="1"/>
</dbReference>
<keyword evidence="4" id="KW-1185">Reference proteome</keyword>
<evidence type="ECO:0000313" key="4">
    <source>
        <dbReference type="Proteomes" id="UP001595973"/>
    </source>
</evidence>
<dbReference type="SUPFAM" id="SSF55031">
    <property type="entry name" value="Bacterial exopeptidase dimerisation domain"/>
    <property type="match status" value="1"/>
</dbReference>
<dbReference type="EMBL" id="JBHSGI010000024">
    <property type="protein sequence ID" value="MFC4670181.1"/>
    <property type="molecule type" value="Genomic_DNA"/>
</dbReference>
<dbReference type="Gene3D" id="3.40.630.10">
    <property type="entry name" value="Zn peptidases"/>
    <property type="match status" value="1"/>
</dbReference>
<dbReference type="Proteomes" id="UP001595973">
    <property type="component" value="Unassembled WGS sequence"/>
</dbReference>
<proteinExistence type="predicted"/>
<accession>A0ABV9KJP3</accession>
<evidence type="ECO:0000256" key="1">
    <source>
        <dbReference type="ARBA" id="ARBA00022801"/>
    </source>
</evidence>
<comment type="caution">
    <text evidence="3">The sequence shown here is derived from an EMBL/GenBank/DDBJ whole genome shotgun (WGS) entry which is preliminary data.</text>
</comment>
<keyword evidence="1" id="KW-0378">Hydrolase</keyword>
<reference evidence="4" key="1">
    <citation type="journal article" date="2019" name="Int. J. Syst. Evol. Microbiol.">
        <title>The Global Catalogue of Microorganisms (GCM) 10K type strain sequencing project: providing services to taxonomists for standard genome sequencing and annotation.</title>
        <authorList>
            <consortium name="The Broad Institute Genomics Platform"/>
            <consortium name="The Broad Institute Genome Sequencing Center for Infectious Disease"/>
            <person name="Wu L."/>
            <person name="Ma J."/>
        </authorList>
    </citation>
    <scope>NUCLEOTIDE SEQUENCE [LARGE SCALE GENOMIC DNA]</scope>
    <source>
        <strain evidence="4">CGMCC 4.7283</strain>
    </source>
</reference>
<dbReference type="PANTHER" id="PTHR11014">
    <property type="entry name" value="PEPTIDASE M20 FAMILY MEMBER"/>
    <property type="match status" value="1"/>
</dbReference>
<dbReference type="PANTHER" id="PTHR11014:SF63">
    <property type="entry name" value="METALLOPEPTIDASE, PUTATIVE (AFU_ORTHOLOGUE AFUA_6G09600)-RELATED"/>
    <property type="match status" value="1"/>
</dbReference>
<dbReference type="InterPro" id="IPR011650">
    <property type="entry name" value="Peptidase_M20_dimer"/>
</dbReference>
<evidence type="ECO:0000313" key="3">
    <source>
        <dbReference type="EMBL" id="MFC4670181.1"/>
    </source>
</evidence>
<organism evidence="3 4">
    <name type="scientific">Seohaeicola nanhaiensis</name>
    <dbReference type="NCBI Taxonomy" id="1387282"/>
    <lineage>
        <taxon>Bacteria</taxon>
        <taxon>Pseudomonadati</taxon>
        <taxon>Pseudomonadota</taxon>
        <taxon>Alphaproteobacteria</taxon>
        <taxon>Rhodobacterales</taxon>
        <taxon>Roseobacteraceae</taxon>
        <taxon>Seohaeicola</taxon>
    </lineage>
</organism>
<evidence type="ECO:0000259" key="2">
    <source>
        <dbReference type="Pfam" id="PF07687"/>
    </source>
</evidence>
<dbReference type="Gene3D" id="3.30.70.360">
    <property type="match status" value="1"/>
</dbReference>
<dbReference type="Pfam" id="PF01546">
    <property type="entry name" value="Peptidase_M20"/>
    <property type="match status" value="1"/>
</dbReference>
<feature type="domain" description="Peptidase M20 dimerisation" evidence="2">
    <location>
        <begin position="188"/>
        <end position="286"/>
    </location>
</feature>
<dbReference type="InterPro" id="IPR036264">
    <property type="entry name" value="Bact_exopeptidase_dim_dom"/>
</dbReference>
<dbReference type="InterPro" id="IPR017439">
    <property type="entry name" value="Amidohydrolase"/>
</dbReference>
<protein>
    <submittedName>
        <fullName evidence="3">M20 aminoacylase family protein</fullName>
    </submittedName>
</protein>
<dbReference type="RefSeq" id="WP_380718912.1">
    <property type="nucleotide sequence ID" value="NZ_JBHSGI010000024.1"/>
</dbReference>